<reference evidence="1 2" key="1">
    <citation type="submission" date="2019-08" db="EMBL/GenBank/DDBJ databases">
        <title>Deep-cultivation of Planctomycetes and their phenomic and genomic characterization uncovers novel biology.</title>
        <authorList>
            <person name="Wiegand S."/>
            <person name="Jogler M."/>
            <person name="Boedeker C."/>
            <person name="Pinto D."/>
            <person name="Vollmers J."/>
            <person name="Rivas-Marin E."/>
            <person name="Kohn T."/>
            <person name="Peeters S.H."/>
            <person name="Heuer A."/>
            <person name="Rast P."/>
            <person name="Oberbeckmann S."/>
            <person name="Bunk B."/>
            <person name="Jeske O."/>
            <person name="Meyerdierks A."/>
            <person name="Storesund J.E."/>
            <person name="Kallscheuer N."/>
            <person name="Luecker S."/>
            <person name="Lage O.M."/>
            <person name="Pohl T."/>
            <person name="Merkel B.J."/>
            <person name="Hornburger P."/>
            <person name="Mueller R.-W."/>
            <person name="Bruemmer F."/>
            <person name="Labrenz M."/>
            <person name="Spormann A.M."/>
            <person name="Op den Camp H."/>
            <person name="Overmann J."/>
            <person name="Amann R."/>
            <person name="Jetten M.S.M."/>
            <person name="Mascher T."/>
            <person name="Medema M.H."/>
            <person name="Devos D.P."/>
            <person name="Kaster A.-K."/>
            <person name="Ovreas L."/>
            <person name="Rohde M."/>
            <person name="Galperin M.Y."/>
            <person name="Jogler C."/>
        </authorList>
    </citation>
    <scope>NUCLEOTIDE SEQUENCE [LARGE SCALE GENOMIC DNA]</scope>
    <source>
        <strain evidence="1 2">Pr1d</strain>
    </source>
</reference>
<dbReference type="Pfam" id="PF05787">
    <property type="entry name" value="PhoX"/>
    <property type="match status" value="1"/>
</dbReference>
<gene>
    <name evidence="1" type="ORF">Pr1d_27600</name>
</gene>
<organism evidence="1 2">
    <name type="scientific">Bythopirellula goksoeyrii</name>
    <dbReference type="NCBI Taxonomy" id="1400387"/>
    <lineage>
        <taxon>Bacteria</taxon>
        <taxon>Pseudomonadati</taxon>
        <taxon>Planctomycetota</taxon>
        <taxon>Planctomycetia</taxon>
        <taxon>Pirellulales</taxon>
        <taxon>Lacipirellulaceae</taxon>
        <taxon>Bythopirellula</taxon>
    </lineage>
</organism>
<keyword evidence="2" id="KW-1185">Reference proteome</keyword>
<dbReference type="OrthoDB" id="9801383at2"/>
<name>A0A5B9QMW7_9BACT</name>
<accession>A0A5B9QMW7</accession>
<dbReference type="Proteomes" id="UP000323917">
    <property type="component" value="Chromosome"/>
</dbReference>
<evidence type="ECO:0008006" key="3">
    <source>
        <dbReference type="Google" id="ProtNLM"/>
    </source>
</evidence>
<evidence type="ECO:0000313" key="2">
    <source>
        <dbReference type="Proteomes" id="UP000323917"/>
    </source>
</evidence>
<dbReference type="PANTHER" id="PTHR35399:SF4">
    <property type="entry name" value="MEMBRANE PROTEIN"/>
    <property type="match status" value="1"/>
</dbReference>
<dbReference type="AlphaFoldDB" id="A0A5B9QMW7"/>
<dbReference type="InterPro" id="IPR008557">
    <property type="entry name" value="PhoX"/>
</dbReference>
<dbReference type="EMBL" id="CP042913">
    <property type="protein sequence ID" value="QEG35461.1"/>
    <property type="molecule type" value="Genomic_DNA"/>
</dbReference>
<dbReference type="RefSeq" id="WP_148073970.1">
    <property type="nucleotide sequence ID" value="NZ_CP042913.1"/>
</dbReference>
<evidence type="ECO:0000313" key="1">
    <source>
        <dbReference type="EMBL" id="QEG35461.1"/>
    </source>
</evidence>
<protein>
    <recommendedName>
        <fullName evidence="3">Phosphatase</fullName>
    </recommendedName>
</protein>
<dbReference type="KEGG" id="bgok:Pr1d_27600"/>
<proteinExistence type="predicted"/>
<dbReference type="SUPFAM" id="SSF63829">
    <property type="entry name" value="Calcium-dependent phosphotriesterase"/>
    <property type="match status" value="1"/>
</dbReference>
<sequence length="454" mass="49761">MGSSRRSFLVQSSAFAAGFFALRQTFQETVWGKEPSAFSPYGPLVNDPNGILDLPAGFKYRVISTSGQPMSDGFITPGKPDGMATFEGPDGLTIIVRNHELMPYEGPGAFGKLNELFEKVDAERLYDRGGDKMPHRGGTTTLVYDTQKQNVVREFLSLAGTTRNCAGGPTPWNSWITCEETVIRPGEKTDGESLIEKDHGYCFEVPATAEASLAPAVPLVDMGRFNHEAIAVDPETGIVYLTEDREDGLLYRFLPKTPGKLVDGGQLQALRFREVSSIDTRNWDQQIVEIGKQNSVDWIDMTDVTAPEDDLRYRGFANGAARFARGEGMWYSEGQIFFACTSGGENKTGQIWRLIPGEEGDSLELFIEPNDSALLEAADNLTVAPWGDLIVCEDHPGMEIRIVGITPEGKPYLFASNHLQTEFAGSTFSPDGSTLFVNLQHSGMTMAITGPWLS</sequence>
<dbReference type="PANTHER" id="PTHR35399">
    <property type="entry name" value="SLR8030 PROTEIN"/>
    <property type="match status" value="1"/>
</dbReference>